<keyword evidence="2" id="KW-1185">Reference proteome</keyword>
<evidence type="ECO:0008006" key="3">
    <source>
        <dbReference type="Google" id="ProtNLM"/>
    </source>
</evidence>
<feature type="non-terminal residue" evidence="1">
    <location>
        <position position="724"/>
    </location>
</feature>
<name>A0A3D8J295_9HELI</name>
<gene>
    <name evidence="1" type="ORF">CQA57_08070</name>
</gene>
<evidence type="ECO:0000313" key="2">
    <source>
        <dbReference type="Proteomes" id="UP000256695"/>
    </source>
</evidence>
<dbReference type="Proteomes" id="UP000256695">
    <property type="component" value="Unassembled WGS sequence"/>
</dbReference>
<proteinExistence type="predicted"/>
<comment type="caution">
    <text evidence="1">The sequence shown here is derived from an EMBL/GenBank/DDBJ whole genome shotgun (WGS) entry which is preliminary data.</text>
</comment>
<evidence type="ECO:0000313" key="1">
    <source>
        <dbReference type="EMBL" id="RDU70881.1"/>
    </source>
</evidence>
<dbReference type="EMBL" id="NXLX01000038">
    <property type="protein sequence ID" value="RDU70881.1"/>
    <property type="molecule type" value="Genomic_DNA"/>
</dbReference>
<dbReference type="AlphaFoldDB" id="A0A3D8J295"/>
<sequence>MGANGTGTLVFQGPSGKTFTLDLSNTTSGDFSFKGNLQLIGGGANLTATFNKDMIGNIGAQINGNSNAGTLKANFNNGAKLTGNIQTGIKDTVGGNDFTKKEVIFDGAGNATDIVMQGNIIAYGTGYGGNLNKEKGNHVTFTKGSMQGNIEARIDGAARQGYNKITLGQQDSKITGNILAAGGTNEAIFSNGGVIEGVIHDDQGANTSSKNIINFNGNGNASIKSSDNNTTTAVIKISIGTNTITFNNTGEQNIIGTIQSNSSSYSYTAGSNTISFSSGSSAKISGNVYSSNGKNTITFSSNAKNAKNEIDGMVDAHGGNNDIFFGTRPTDSNNAITASGNATSKITHGIYARDGSATIVFATNGDATIGKINTATGSISGSENDALRIMDGGASSNISVSFYGNANNIIDGNIRTSINAAKGIKTTNINFFAGTNKISGNIIVSGYGDAHATNTINFMETSISNEILGNIQANGSGTNKITFNNSATTNSIVGNISASSGTNTITFGEDTSSGGTPKGKASSVANTITGNISANSGTNEITLYTADSTLAINGSITNNAGTNTIKAENGSITIKKAEDSENNISIKAEGGWNATNTIIAKTLDIDVDMILAGNHYNGDQGRKNIITATESGIIKANSIVANNDGININQITLGNNSQIIAKEISAQGKGTNNITLGNNTSSKVSITGDISASGGTNNIKLSQAAPTFFNIPLDSSNTGSNVSD</sequence>
<reference evidence="1 2" key="1">
    <citation type="submission" date="2018-04" db="EMBL/GenBank/DDBJ databases">
        <title>Novel Campyloabacter and Helicobacter Species and Strains.</title>
        <authorList>
            <person name="Mannion A.J."/>
            <person name="Shen Z."/>
            <person name="Fox J.G."/>
        </authorList>
    </citation>
    <scope>NUCLEOTIDE SEQUENCE [LARGE SCALE GENOMIC DNA]</scope>
    <source>
        <strain evidence="1 2">MIT 04-9362</strain>
    </source>
</reference>
<protein>
    <recommendedName>
        <fullName evidence="3">Autotransporter domain-containing protein</fullName>
    </recommendedName>
</protein>
<accession>A0A3D8J295</accession>
<organism evidence="1 2">
    <name type="scientific">Helicobacter anseris</name>
    <dbReference type="NCBI Taxonomy" id="375926"/>
    <lineage>
        <taxon>Bacteria</taxon>
        <taxon>Pseudomonadati</taxon>
        <taxon>Campylobacterota</taxon>
        <taxon>Epsilonproteobacteria</taxon>
        <taxon>Campylobacterales</taxon>
        <taxon>Helicobacteraceae</taxon>
        <taxon>Helicobacter</taxon>
    </lineage>
</organism>